<keyword evidence="29" id="KW-1185">Reference proteome</keyword>
<dbReference type="PROSITE" id="PS50979">
    <property type="entry name" value="BC"/>
    <property type="match status" value="1"/>
</dbReference>
<evidence type="ECO:0000256" key="16">
    <source>
        <dbReference type="ARBA" id="ARBA00023267"/>
    </source>
</evidence>
<dbReference type="Pfam" id="PF00364">
    <property type="entry name" value="Biotin_lipoyl"/>
    <property type="match status" value="1"/>
</dbReference>
<comment type="similarity">
    <text evidence="4">In the C-terminal section; belongs to the NAD synthetase family.</text>
</comment>
<dbReference type="PROSITE" id="PS50980">
    <property type="entry name" value="COA_CT_NTER"/>
    <property type="match status" value="1"/>
</dbReference>
<comment type="catalytic activity">
    <reaction evidence="20">
        <text>N(6)-biotinyl-L-lysyl-[protein] + hydrogencarbonate + ATP = N(6)-carboxybiotinyl-L-lysyl-[protein] + ADP + phosphate + H(+)</text>
        <dbReference type="Rhea" id="RHEA:13501"/>
        <dbReference type="Rhea" id="RHEA-COMP:10505"/>
        <dbReference type="Rhea" id="RHEA-COMP:10506"/>
        <dbReference type="ChEBI" id="CHEBI:15378"/>
        <dbReference type="ChEBI" id="CHEBI:17544"/>
        <dbReference type="ChEBI" id="CHEBI:30616"/>
        <dbReference type="ChEBI" id="CHEBI:43474"/>
        <dbReference type="ChEBI" id="CHEBI:83144"/>
        <dbReference type="ChEBI" id="CHEBI:83145"/>
        <dbReference type="ChEBI" id="CHEBI:456216"/>
        <dbReference type="EC" id="6.3.4.14"/>
    </reaction>
</comment>
<evidence type="ECO:0000256" key="3">
    <source>
        <dbReference type="ARBA" id="ARBA00005188"/>
    </source>
</evidence>
<feature type="domain" description="CoA carboxyltransferase N-terminal" evidence="26">
    <location>
        <begin position="1473"/>
        <end position="1811"/>
    </location>
</feature>
<evidence type="ECO:0000256" key="1">
    <source>
        <dbReference type="ARBA" id="ARBA00001953"/>
    </source>
</evidence>
<evidence type="ECO:0000256" key="7">
    <source>
        <dbReference type="ARBA" id="ARBA00013263"/>
    </source>
</evidence>
<sequence>MSTYDHSRVQQFIGGNSLENAPAGSITDFVKQNGGHTVITKVLIANNGIAAVKEIRSIRQWSYETFGREREVEFTVMATPEDLKVNAEYIRMADRYIEVPGGSNNNNYANVDLIVDVAERAGVHAVWAGWGHASENPRLPESLAASKNKIIFIGPPGSAMRSLGDKISSTIVAQSADVPTMPWSGTGITDTVLTEAGYVTVPEKAYADACITTVEEGLKRAALIGWPVMIKASEGGGGKGIRKVDGPDGFKNAYHAVAGEIPGSPIFIMKLAGQARHLEVQLLADQYGNAISLFGRDCSVQRRHQKIIEEAPVTIANEDTFEQMERAAVRLSKLVGYVSAGTVEYLYSHAEDYFYFLELNPRLQVEHPTTEMVSGVNLPAAQLQIAMGIPLHRIRDIRQLYGVAPNGTSEIDFDMTKPDANELQRKPRPKGHVVAVRITAENPDAGFKPSSGSIQELNFRSSTNVWGYFSVTTAGGLHEFADSQFGHIFAYGEDRGESRKNMIVALKELSIRGDFRTTVEYLIKLLELEAFKENTITTGWLDSLISNKLTAERPDATLAVICGAVTKAYLNSEACWTEYKRVLDKGQVPARDVLQTVFGIDFIYENTRYSFTAARSSSTVWTLYLNGGRTMVGARPLADGGLLVLLDGKSHSIYWREEVGALRLMVDAKTCLIEQENDPTQLRSPSPGKLIRFFVDSGEHINAGEQYAEIEVMKMYMPLVASEDGVIQLIKQPGVSLEPGDILGILTLDDPTRVKHAKPFEGQLPAMGVPGVVGNKPHQRYIRCMSILNDILDGFDNQAIMASTLKDLIDVLHEPELPYSEVNAILSSLSGRMPAKLEEGVRHAIDAAKAKGDNHEFPAVRIKKIVEHYIQDNVLPQDRAMLRASLDALSDVLDRYQNGLKGHETAVIASLLERYEATEKLFGGSIEARVLALREQHKDDLDKVVSLVLSHIKAQSKAKLVLAVLDYVKTSSINVSNTESALYQTMQDLAALEAKSSTSVTLKAREVLILGQMPSYEERLVQMEAVLKNSVTNNYYGEQGQGPRTPSAEVLKELSDSRYTVYDVLPAFFNHTDPMVTLAAFEVYIRRAYRAYTLLSIDYEEGDSLDDGEVPNIVTWRFNLGQSHSPPSTPRISFGENRRSGSVSDLTYMINRHQSQPIRTGAIASFPNIAALSRGFERVASMLPTFDSDEFCQRYGPGSQPPNVINVALRIFREEDDMSESAWTTTVTQFVNDHKEVLGHRGVRRVSIIICRPGQYPVYYTLREFEGAWGEEQAIRNIEPALAFQLELSRLSNYNLKPCFVEAKQIHIYHAIARENQLDNRFFIRALVRPGRLRGTMSTAEYLISETDRLVTSVLDALEVVSAEYRNADCNHIFMNFVYNLAVGYEDVLAAISGFIERHGKRLWRLHVTGSEIRIALEDSEGNVTPIRCIIENVSGFIVNYHGYQEITTDKGTTILKSIGEKGPLHLQPVHQAYPTKESLQPKRYQAHLIGTTYVYDFPDLFSKALHNVWVKARNTDPSLVLPKVFLESSELVLDEHDKLTEVDRAPGNNTFGMVAWVFTLKTPEFPLGRKVVVVANDITYKIGSFGPIEDQFFYLVTQYAREQGLPRIYLSANSGARIGIAEELFPLFSAAWNDDAHPEKGISYLYLTPENFLTLQEKGRDAARTIEIEEDGERRYKITDIIGLQDGLGVESLKGSGLIAGETSRAYDDIFTITLVTARSVGIGAYLVRLGERAVQVEGQPIILTGASALNKVLGREVYTSNLQLGGTQIMFKNGVSHLTASSDLQGATQILEWLAYVPEFKNGPLPVRETSDTWDRDIDYVPPKGAYDPRWFIEGKVDEQSSEWLSGFFDKGSFQETLSGWAQTVVVGRARLGGIPMGVIAVETRTIERIIPADPANPASFEQRIMEAGQVWYPNSAYKTAQAIFDFNREGLPLIIFANWRGFSGGQQDMYDEVLKQGSKIVDGLSSYKQPVFVYIVPNGELRGGAWVVLDPSINAEQMEMYADVEARAGVLEPEGIIEIKLRRDKVLGLMERLDSTYASLKRDTKDPSKSAEEKAMATAELTKRETLLQPTYKQIALLYADLHDRTGRMEAKGCAKPTVWKTARRHFYWTVRARVAKSAALADIAEASPGSTLEYRARLLYSLAALEPDTDYREVAETLEKLDLSQTIVQLKADHLMRRLIDLTKEDRKATMDGFVRLADHLSDEDRASLITVLQSTSPAGPPSPVVHKNVIYNCRVIIHDRKILLIRPKMWMANDGNYRELRYFTPWTKHRQWEDHYLPRIIQAVTKQTKVPFGDAVISTLDTCFGVELCEELFTPASPHILMGLDGVEIFTNSSGSHHELRKLYTRVELIKEATLKLGGIYLYANQQGCDGDRLYYDGCAMIAVNGRIVAQGSQFSLNDVEVVSATIDIEDVRAHRAKSSRSMQAASAERYHRVEVPFALTRGKFEEVKEEDSVGLIGNKFIDVRFHSPEEEIAYVPSATQRSTELTEYSLGPACWLWDYLRRSRTQGYFVPLSGGIDSCATAVIVFSMCRLVTEAARRGDRAVIADARRIMGEAEDSTYIPIDPRELTNRIFHTCYMGTENSSAETRRRAKQLSEAIGSYHVDLNMDSVVTAVRNLFGFVTGIRPQFRSHGGSNAENLALQNIQARLRMVLAYMFAQLLPWVRGKSGGLLVLGSANVDESLRGYLTKYDCSSADINPIGGISKTDLKKFIAYAQHSFDLPVLASFLSAVPTAELEPITETYVQSDEADMGMTYDELSVFGRLRKVEKCGPYSTFTKLIHEWGSILSPMQIAEKVKLFFFEYARNRHKMTTLTPSYHAESYSPDDNRFDLRPFLYPSRFPWQFRKIDEVAAALPDRSIQGSAVDKDKTD</sequence>
<dbReference type="Pfam" id="PF21385">
    <property type="entry name" value="ACCA_BT"/>
    <property type="match status" value="1"/>
</dbReference>
<dbReference type="InterPro" id="IPR013815">
    <property type="entry name" value="ATP_grasp_subdomain_1"/>
</dbReference>
<dbReference type="InterPro" id="IPR011761">
    <property type="entry name" value="ATP-grasp"/>
</dbReference>
<keyword evidence="14" id="KW-0443">Lipid metabolism</keyword>
<evidence type="ECO:0000256" key="10">
    <source>
        <dbReference type="ARBA" id="ARBA00022741"/>
    </source>
</evidence>
<dbReference type="EC" id="6.4.1.2" evidence="6"/>
<dbReference type="Pfam" id="PF01039">
    <property type="entry name" value="Carboxyl_trans"/>
    <property type="match status" value="1"/>
</dbReference>
<keyword evidence="9" id="KW-0436">Ligase</keyword>
<dbReference type="FunFam" id="3.30.470.20:FF:000005">
    <property type="entry name" value="Acetyl-CoA carboxylase 1"/>
    <property type="match status" value="1"/>
</dbReference>
<dbReference type="InterPro" id="IPR029045">
    <property type="entry name" value="ClpP/crotonase-like_dom_sf"/>
</dbReference>
<dbReference type="GO" id="GO:0003989">
    <property type="term" value="F:acetyl-CoA carboxylase activity"/>
    <property type="evidence" value="ECO:0007669"/>
    <property type="project" value="UniProtKB-EC"/>
</dbReference>
<evidence type="ECO:0000256" key="21">
    <source>
        <dbReference type="PROSITE-ProRule" id="PRU00409"/>
    </source>
</evidence>
<dbReference type="GO" id="GO:0046872">
    <property type="term" value="F:metal ion binding"/>
    <property type="evidence" value="ECO:0007669"/>
    <property type="project" value="InterPro"/>
</dbReference>
<dbReference type="Gene3D" id="2.40.50.100">
    <property type="match status" value="1"/>
</dbReference>
<dbReference type="InterPro" id="IPR011053">
    <property type="entry name" value="Single_hybrid_motif"/>
</dbReference>
<feature type="domain" description="CoA carboxyltransferase C-terminal" evidence="27">
    <location>
        <begin position="1815"/>
        <end position="2129"/>
    </location>
</feature>
<dbReference type="SUPFAM" id="SSF52402">
    <property type="entry name" value="Adenine nucleotide alpha hydrolases-like"/>
    <property type="match status" value="1"/>
</dbReference>
<dbReference type="InterPro" id="IPR022310">
    <property type="entry name" value="NAD/GMP_synthase"/>
</dbReference>
<dbReference type="Pfam" id="PF02540">
    <property type="entry name" value="NAD_synthase"/>
    <property type="match status" value="1"/>
</dbReference>
<keyword evidence="10 21" id="KW-0547">Nucleotide-binding</keyword>
<dbReference type="InterPro" id="IPR014445">
    <property type="entry name" value="Gln-dep_NAD_synthase"/>
</dbReference>
<evidence type="ECO:0000259" key="24">
    <source>
        <dbReference type="PROSITE" id="PS50975"/>
    </source>
</evidence>
<dbReference type="CDD" id="cd07570">
    <property type="entry name" value="GAT_Gln-NAD-synth"/>
    <property type="match status" value="1"/>
</dbReference>
<evidence type="ECO:0000313" key="28">
    <source>
        <dbReference type="EMBL" id="KAF5383602.1"/>
    </source>
</evidence>
<dbReference type="GO" id="GO:0005739">
    <property type="term" value="C:mitochondrion"/>
    <property type="evidence" value="ECO:0007669"/>
    <property type="project" value="TreeGrafter"/>
</dbReference>
<evidence type="ECO:0000256" key="13">
    <source>
        <dbReference type="ARBA" id="ARBA00023027"/>
    </source>
</evidence>
<evidence type="ECO:0000256" key="12">
    <source>
        <dbReference type="ARBA" id="ARBA00022840"/>
    </source>
</evidence>
<dbReference type="PANTHER" id="PTHR45728:SF3">
    <property type="entry name" value="ACETYL-COA CARBOXYLASE"/>
    <property type="match status" value="1"/>
</dbReference>
<comment type="pathway">
    <text evidence="2">Lipid metabolism; malonyl-CoA biosynthesis; malonyl-CoA from acetyl-CoA: step 1/1.</text>
</comment>
<dbReference type="SUPFAM" id="SSF52440">
    <property type="entry name" value="PreATP-grasp domain"/>
    <property type="match status" value="1"/>
</dbReference>
<dbReference type="PROSITE" id="PS50263">
    <property type="entry name" value="CN_HYDROLASE"/>
    <property type="match status" value="1"/>
</dbReference>
<dbReference type="Pfam" id="PF02786">
    <property type="entry name" value="CPSase_L_D2"/>
    <property type="match status" value="1"/>
</dbReference>
<dbReference type="InterPro" id="IPR001882">
    <property type="entry name" value="Biotin_BS"/>
</dbReference>
<keyword evidence="12 21" id="KW-0067">ATP-binding</keyword>
<dbReference type="Gene3D" id="2.40.460.10">
    <property type="entry name" value="Biotin dependent carboxylase carboxyltransferase"/>
    <property type="match status" value="1"/>
</dbReference>
<dbReference type="FunFam" id="3.40.50.620:FF:000036">
    <property type="entry name" value="Glutamine-dependent NAD(+) synthetase"/>
    <property type="match status" value="1"/>
</dbReference>
<gene>
    <name evidence="28" type="ORF">D9615_003493</name>
</gene>
<dbReference type="CDD" id="cd06850">
    <property type="entry name" value="biotinyl_domain"/>
    <property type="match status" value="1"/>
</dbReference>
<dbReference type="Gene3D" id="3.40.50.20">
    <property type="match status" value="1"/>
</dbReference>
<dbReference type="Gene3D" id="3.30.470.20">
    <property type="entry name" value="ATP-grasp fold, B domain"/>
    <property type="match status" value="1"/>
</dbReference>
<evidence type="ECO:0000259" key="25">
    <source>
        <dbReference type="PROSITE" id="PS50979"/>
    </source>
</evidence>
<evidence type="ECO:0000256" key="17">
    <source>
        <dbReference type="ARBA" id="ARBA00023268"/>
    </source>
</evidence>
<dbReference type="PROSITE" id="PS50989">
    <property type="entry name" value="COA_CT_CTER"/>
    <property type="match status" value="1"/>
</dbReference>
<dbReference type="Pfam" id="PF08326">
    <property type="entry name" value="ACC_central"/>
    <property type="match status" value="1"/>
</dbReference>
<dbReference type="SUPFAM" id="SSF52096">
    <property type="entry name" value="ClpP/crotonase"/>
    <property type="match status" value="2"/>
</dbReference>
<dbReference type="GO" id="GO:0003952">
    <property type="term" value="F:NAD+ synthase (glutamine-hydrolyzing) activity"/>
    <property type="evidence" value="ECO:0007669"/>
    <property type="project" value="UniProtKB-EC"/>
</dbReference>
<dbReference type="EC" id="6.3.5.1" evidence="5"/>
<dbReference type="InterPro" id="IPR000089">
    <property type="entry name" value="Biotin_lipoyl"/>
</dbReference>
<keyword evidence="11" id="KW-0276">Fatty acid metabolism</keyword>
<evidence type="ECO:0000256" key="9">
    <source>
        <dbReference type="ARBA" id="ARBA00022598"/>
    </source>
</evidence>
<keyword evidence="17" id="KW-0511">Multifunctional enzyme</keyword>
<feature type="domain" description="ATP-grasp" evidence="24">
    <location>
        <begin position="190"/>
        <end position="387"/>
    </location>
</feature>
<dbReference type="FunFam" id="3.90.226.10:FF:000010">
    <property type="entry name" value="acetyl-CoA carboxylase isoform X2"/>
    <property type="match status" value="1"/>
</dbReference>
<dbReference type="PROSITE" id="PS50975">
    <property type="entry name" value="ATP_GRASP"/>
    <property type="match status" value="1"/>
</dbReference>
<dbReference type="UniPathway" id="UPA00253">
    <property type="reaction ID" value="UER00334"/>
</dbReference>
<reference evidence="28 29" key="1">
    <citation type="journal article" date="2020" name="ISME J.">
        <title>Uncovering the hidden diversity of litter-decomposition mechanisms in mushroom-forming fungi.</title>
        <authorList>
            <person name="Floudas D."/>
            <person name="Bentzer J."/>
            <person name="Ahren D."/>
            <person name="Johansson T."/>
            <person name="Persson P."/>
            <person name="Tunlid A."/>
        </authorList>
    </citation>
    <scope>NUCLEOTIDE SEQUENCE [LARGE SCALE GENOMIC DNA]</scope>
    <source>
        <strain evidence="28 29">CBS 661.87</strain>
    </source>
</reference>
<dbReference type="InterPro" id="IPR003010">
    <property type="entry name" value="C-N_Hydrolase"/>
</dbReference>
<dbReference type="InterPro" id="IPR011054">
    <property type="entry name" value="Rudment_hybrid_motif"/>
</dbReference>
<evidence type="ECO:0000313" key="29">
    <source>
        <dbReference type="Proteomes" id="UP000565441"/>
    </source>
</evidence>
<protein>
    <recommendedName>
        <fullName evidence="18">NAD(+) synthase [glutamine-hydrolyzing]</fullName>
        <ecNumber evidence="7">6.3.4.14</ecNumber>
        <ecNumber evidence="5">6.3.5.1</ecNumber>
        <ecNumber evidence="6">6.4.1.2</ecNumber>
    </recommendedName>
</protein>
<accession>A0A8H5M7H2</accession>
<keyword evidence="8" id="KW-0444">Lipid biosynthesis</keyword>
<dbReference type="Gene3D" id="3.60.110.10">
    <property type="entry name" value="Carbon-nitrogen hydrolase"/>
    <property type="match status" value="1"/>
</dbReference>
<evidence type="ECO:0000256" key="15">
    <source>
        <dbReference type="ARBA" id="ARBA00023160"/>
    </source>
</evidence>
<evidence type="ECO:0000256" key="19">
    <source>
        <dbReference type="ARBA" id="ARBA00048065"/>
    </source>
</evidence>
<dbReference type="InterPro" id="IPR011764">
    <property type="entry name" value="Biotin_carboxylation_dom"/>
</dbReference>
<dbReference type="FunFam" id="2.40.460.10:FF:000001">
    <property type="entry name" value="Acetyl-CoA carboxylase 1"/>
    <property type="match status" value="1"/>
</dbReference>
<dbReference type="InterPro" id="IPR011763">
    <property type="entry name" value="COA_CT_C"/>
</dbReference>
<dbReference type="InterPro" id="IPR005479">
    <property type="entry name" value="CPAse_ATP-bd"/>
</dbReference>
<comment type="caution">
    <text evidence="28">The sequence shown here is derived from an EMBL/GenBank/DDBJ whole genome shotgun (WGS) entry which is preliminary data.</text>
</comment>
<dbReference type="Gene3D" id="3.90.226.10">
    <property type="entry name" value="2-enoyl-CoA Hydratase, Chain A, domain 1"/>
    <property type="match status" value="2"/>
</dbReference>
<dbReference type="InterPro" id="IPR003694">
    <property type="entry name" value="NAD_synthase"/>
</dbReference>
<dbReference type="Gene3D" id="3.40.50.620">
    <property type="entry name" value="HUPs"/>
    <property type="match status" value="1"/>
</dbReference>
<dbReference type="FunFam" id="2.40.50.100:FF:000005">
    <property type="entry name" value="Acetyl-CoA carboxylase 1"/>
    <property type="match status" value="1"/>
</dbReference>
<organism evidence="28 29">
    <name type="scientific">Tricholomella constricta</name>
    <dbReference type="NCBI Taxonomy" id="117010"/>
    <lineage>
        <taxon>Eukaryota</taxon>
        <taxon>Fungi</taxon>
        <taxon>Dikarya</taxon>
        <taxon>Basidiomycota</taxon>
        <taxon>Agaricomycotina</taxon>
        <taxon>Agaricomycetes</taxon>
        <taxon>Agaricomycetidae</taxon>
        <taxon>Agaricales</taxon>
        <taxon>Tricholomatineae</taxon>
        <taxon>Lyophyllaceae</taxon>
        <taxon>Tricholomella</taxon>
    </lineage>
</organism>
<keyword evidence="16" id="KW-0092">Biotin</keyword>
<dbReference type="PROSITE" id="PS00867">
    <property type="entry name" value="CPSASE_2"/>
    <property type="match status" value="1"/>
</dbReference>
<evidence type="ECO:0000256" key="20">
    <source>
        <dbReference type="ARBA" id="ARBA00048600"/>
    </source>
</evidence>
<dbReference type="Proteomes" id="UP000565441">
    <property type="component" value="Unassembled WGS sequence"/>
</dbReference>
<comment type="pathway">
    <text evidence="3">Cofactor biosynthesis; NAD(+) biosynthesis; NAD(+) from deamido-NAD(+) (L-Gln route): step 1/1.</text>
</comment>
<dbReference type="Pfam" id="PF02785">
    <property type="entry name" value="Biotin_carb_C"/>
    <property type="match status" value="1"/>
</dbReference>
<keyword evidence="15" id="KW-0275">Fatty acid biosynthesis</keyword>
<dbReference type="GO" id="GO:0004359">
    <property type="term" value="F:glutaminase activity"/>
    <property type="evidence" value="ECO:0007669"/>
    <property type="project" value="InterPro"/>
</dbReference>
<dbReference type="FunFam" id="3.40.50.20:FF:000005">
    <property type="entry name" value="acetyl-CoA carboxylase isoform X2"/>
    <property type="match status" value="1"/>
</dbReference>
<dbReference type="PROSITE" id="PS50968">
    <property type="entry name" value="BIOTINYL_LIPOYL"/>
    <property type="match status" value="1"/>
</dbReference>
<dbReference type="EC" id="6.3.4.14" evidence="7"/>
<evidence type="ECO:0000259" key="22">
    <source>
        <dbReference type="PROSITE" id="PS50263"/>
    </source>
</evidence>
<evidence type="ECO:0000256" key="18">
    <source>
        <dbReference type="ARBA" id="ARBA00030681"/>
    </source>
</evidence>
<dbReference type="SUPFAM" id="SSF51246">
    <property type="entry name" value="Rudiment single hybrid motif"/>
    <property type="match status" value="1"/>
</dbReference>
<comment type="catalytic activity">
    <reaction evidence="19">
        <text>hydrogencarbonate + acetyl-CoA + ATP = malonyl-CoA + ADP + phosphate + H(+)</text>
        <dbReference type="Rhea" id="RHEA:11308"/>
        <dbReference type="ChEBI" id="CHEBI:15378"/>
        <dbReference type="ChEBI" id="CHEBI:17544"/>
        <dbReference type="ChEBI" id="CHEBI:30616"/>
        <dbReference type="ChEBI" id="CHEBI:43474"/>
        <dbReference type="ChEBI" id="CHEBI:57288"/>
        <dbReference type="ChEBI" id="CHEBI:57384"/>
        <dbReference type="ChEBI" id="CHEBI:456216"/>
        <dbReference type="EC" id="6.4.1.2"/>
    </reaction>
</comment>
<dbReference type="GO" id="GO:2001295">
    <property type="term" value="P:malonyl-CoA biosynthetic process"/>
    <property type="evidence" value="ECO:0007669"/>
    <property type="project" value="UniProtKB-UniPathway"/>
</dbReference>
<evidence type="ECO:0000259" key="27">
    <source>
        <dbReference type="PROSITE" id="PS50989"/>
    </source>
</evidence>
<evidence type="ECO:0000256" key="4">
    <source>
        <dbReference type="ARBA" id="ARBA00007145"/>
    </source>
</evidence>
<evidence type="ECO:0000256" key="14">
    <source>
        <dbReference type="ARBA" id="ARBA00023098"/>
    </source>
</evidence>
<dbReference type="InterPro" id="IPR016185">
    <property type="entry name" value="PreATP-grasp_dom_sf"/>
</dbReference>
<evidence type="ECO:0000259" key="26">
    <source>
        <dbReference type="PROSITE" id="PS50980"/>
    </source>
</evidence>
<name>A0A8H5M7H2_9AGAR</name>
<dbReference type="InterPro" id="IPR005482">
    <property type="entry name" value="Biotin_COase_C"/>
</dbReference>
<dbReference type="GO" id="GO:0004075">
    <property type="term" value="F:biotin carboxylase activity"/>
    <property type="evidence" value="ECO:0007669"/>
    <property type="project" value="UniProtKB-EC"/>
</dbReference>
<evidence type="ECO:0000256" key="11">
    <source>
        <dbReference type="ARBA" id="ARBA00022832"/>
    </source>
</evidence>
<dbReference type="InterPro" id="IPR049076">
    <property type="entry name" value="ACCA"/>
</dbReference>
<dbReference type="NCBIfam" id="TIGR00552">
    <property type="entry name" value="nadE"/>
    <property type="match status" value="1"/>
</dbReference>
<keyword evidence="13" id="KW-0520">NAD</keyword>
<dbReference type="Gene3D" id="3.30.1490.20">
    <property type="entry name" value="ATP-grasp fold, A domain"/>
    <property type="match status" value="1"/>
</dbReference>
<dbReference type="Gene3D" id="3.90.1770.10">
    <property type="entry name" value="PreATP-grasp domain"/>
    <property type="match status" value="1"/>
</dbReference>
<dbReference type="InterPro" id="IPR005481">
    <property type="entry name" value="BC-like_N"/>
</dbReference>
<dbReference type="UniPathway" id="UPA00655">
    <property type="reaction ID" value="UER00711"/>
</dbReference>
<dbReference type="GO" id="GO:0009435">
    <property type="term" value="P:NAD+ biosynthetic process"/>
    <property type="evidence" value="ECO:0007669"/>
    <property type="project" value="UniProtKB-UniPathway"/>
</dbReference>
<dbReference type="SMART" id="SM00878">
    <property type="entry name" value="Biotin_carb_C"/>
    <property type="match status" value="1"/>
</dbReference>
<dbReference type="InterPro" id="IPR036526">
    <property type="entry name" value="C-N_Hydrolase_sf"/>
</dbReference>
<dbReference type="SUPFAM" id="SSF56059">
    <property type="entry name" value="Glutathione synthetase ATP-binding domain-like"/>
    <property type="match status" value="1"/>
</dbReference>
<comment type="cofactor">
    <cofactor evidence="1">
        <name>biotin</name>
        <dbReference type="ChEBI" id="CHEBI:57586"/>
    </cofactor>
</comment>
<dbReference type="SUPFAM" id="SSF56317">
    <property type="entry name" value="Carbon-nitrogen hydrolase"/>
    <property type="match status" value="1"/>
</dbReference>
<dbReference type="GO" id="GO:0005524">
    <property type="term" value="F:ATP binding"/>
    <property type="evidence" value="ECO:0007669"/>
    <property type="project" value="UniProtKB-UniRule"/>
</dbReference>
<dbReference type="OrthoDB" id="14612at2759"/>
<dbReference type="Pfam" id="PF00289">
    <property type="entry name" value="Biotin_carb_N"/>
    <property type="match status" value="1"/>
</dbReference>
<dbReference type="SUPFAM" id="SSF51230">
    <property type="entry name" value="Single hybrid motif"/>
    <property type="match status" value="1"/>
</dbReference>
<dbReference type="InterPro" id="IPR014729">
    <property type="entry name" value="Rossmann-like_a/b/a_fold"/>
</dbReference>
<evidence type="ECO:0000256" key="6">
    <source>
        <dbReference type="ARBA" id="ARBA00013058"/>
    </source>
</evidence>
<dbReference type="PROSITE" id="PS00188">
    <property type="entry name" value="BIOTIN"/>
    <property type="match status" value="1"/>
</dbReference>
<evidence type="ECO:0000256" key="5">
    <source>
        <dbReference type="ARBA" id="ARBA00012743"/>
    </source>
</evidence>
<feature type="domain" description="Biotin carboxylation" evidence="25">
    <location>
        <begin position="38"/>
        <end position="546"/>
    </location>
</feature>
<evidence type="ECO:0000259" key="23">
    <source>
        <dbReference type="PROSITE" id="PS50968"/>
    </source>
</evidence>
<feature type="domain" description="CN hydrolase" evidence="22">
    <location>
        <begin position="2155"/>
        <end position="2414"/>
    </location>
</feature>
<dbReference type="HAMAP" id="MF_02090">
    <property type="entry name" value="NadE_glutamine_dep"/>
    <property type="match status" value="1"/>
</dbReference>
<evidence type="ECO:0000256" key="2">
    <source>
        <dbReference type="ARBA" id="ARBA00004956"/>
    </source>
</evidence>
<evidence type="ECO:0000256" key="8">
    <source>
        <dbReference type="ARBA" id="ARBA00022516"/>
    </source>
</evidence>
<dbReference type="InterPro" id="IPR011762">
    <property type="entry name" value="COA_CT_N"/>
</dbReference>
<dbReference type="PANTHER" id="PTHR45728">
    <property type="entry name" value="ACETYL-COA CARBOXYLASE, ISOFORM A"/>
    <property type="match status" value="1"/>
</dbReference>
<proteinExistence type="inferred from homology"/>
<dbReference type="InterPro" id="IPR049074">
    <property type="entry name" value="ACCA_BT"/>
</dbReference>
<dbReference type="EMBL" id="JAACJP010000006">
    <property type="protein sequence ID" value="KAF5383602.1"/>
    <property type="molecule type" value="Genomic_DNA"/>
</dbReference>
<dbReference type="InterPro" id="IPR013537">
    <property type="entry name" value="AcCoA_COase_cen"/>
</dbReference>
<dbReference type="Pfam" id="PF00795">
    <property type="entry name" value="CN_hydrolase"/>
    <property type="match status" value="1"/>
</dbReference>
<dbReference type="GO" id="GO:0006633">
    <property type="term" value="P:fatty acid biosynthetic process"/>
    <property type="evidence" value="ECO:0007669"/>
    <property type="project" value="UniProtKB-KW"/>
</dbReference>
<dbReference type="FunFam" id="3.30.1490.20:FF:000003">
    <property type="entry name" value="acetyl-CoA carboxylase isoform X1"/>
    <property type="match status" value="1"/>
</dbReference>
<dbReference type="InterPro" id="IPR034733">
    <property type="entry name" value="AcCoA_carboxyl_beta"/>
</dbReference>
<feature type="domain" description="Lipoyl-binding" evidence="23">
    <location>
        <begin position="673"/>
        <end position="747"/>
    </location>
</feature>
<dbReference type="CDD" id="cd00553">
    <property type="entry name" value="NAD_synthase"/>
    <property type="match status" value="1"/>
</dbReference>